<evidence type="ECO:0000259" key="1">
    <source>
        <dbReference type="Pfam" id="PF00188"/>
    </source>
</evidence>
<protein>
    <submittedName>
        <fullName evidence="2">GLIPR1-like protein</fullName>
    </submittedName>
</protein>
<name>A0A4Z2DE32_SCHJA</name>
<keyword evidence="3" id="KW-1185">Reference proteome</keyword>
<evidence type="ECO:0000313" key="3">
    <source>
        <dbReference type="Proteomes" id="UP000311919"/>
    </source>
</evidence>
<dbReference type="Pfam" id="PF00188">
    <property type="entry name" value="CAP"/>
    <property type="match status" value="1"/>
</dbReference>
<dbReference type="EMBL" id="SKCS01000166">
    <property type="protein sequence ID" value="TNN14772.1"/>
    <property type="molecule type" value="Genomic_DNA"/>
</dbReference>
<dbReference type="OrthoDB" id="43654at2759"/>
<feature type="domain" description="SCP" evidence="1">
    <location>
        <begin position="2"/>
        <end position="100"/>
    </location>
</feature>
<sequence length="111" mass="13336">MELESKAQSLSDQCRVGHDTYDARKTPEFSLVGQNWAVDFSHLMDALLFRWLTLHITNTSDISYFMQRGFQMWLDEYKNYDYYTRTCRMGQCGHYTQIITSHSIEYQRWNL</sequence>
<dbReference type="AlphaFoldDB" id="A0A4Z2DE32"/>
<gene>
    <name evidence="2" type="ORF">EWB00_001934</name>
</gene>
<comment type="caution">
    <text evidence="2">The sequence shown here is derived from an EMBL/GenBank/DDBJ whole genome shotgun (WGS) entry which is preliminary data.</text>
</comment>
<reference evidence="2 3" key="1">
    <citation type="submission" date="2019-03" db="EMBL/GenBank/DDBJ databases">
        <title>An improved genome assembly of the fluke Schistosoma japonicum.</title>
        <authorList>
            <person name="Hu W."/>
            <person name="Luo F."/>
            <person name="Yin M."/>
            <person name="Mo X."/>
            <person name="Sun C."/>
            <person name="Wu Q."/>
            <person name="Zhu B."/>
            <person name="Xiang M."/>
            <person name="Wang J."/>
            <person name="Wang Y."/>
            <person name="Zhang T."/>
            <person name="Xu B."/>
            <person name="Zheng H."/>
            <person name="Feng Z."/>
        </authorList>
    </citation>
    <scope>NUCLEOTIDE SEQUENCE [LARGE SCALE GENOMIC DNA]</scope>
    <source>
        <strain evidence="2">HuSjv2</strain>
        <tissue evidence="2">Worms</tissue>
    </source>
</reference>
<organism evidence="2 3">
    <name type="scientific">Schistosoma japonicum</name>
    <name type="common">Blood fluke</name>
    <dbReference type="NCBI Taxonomy" id="6182"/>
    <lineage>
        <taxon>Eukaryota</taxon>
        <taxon>Metazoa</taxon>
        <taxon>Spiralia</taxon>
        <taxon>Lophotrochozoa</taxon>
        <taxon>Platyhelminthes</taxon>
        <taxon>Trematoda</taxon>
        <taxon>Digenea</taxon>
        <taxon>Strigeidida</taxon>
        <taxon>Schistosomatoidea</taxon>
        <taxon>Schistosomatidae</taxon>
        <taxon>Schistosoma</taxon>
    </lineage>
</organism>
<dbReference type="Gene3D" id="3.40.33.10">
    <property type="entry name" value="CAP"/>
    <property type="match status" value="1"/>
</dbReference>
<proteinExistence type="predicted"/>
<evidence type="ECO:0000313" key="2">
    <source>
        <dbReference type="EMBL" id="TNN14772.1"/>
    </source>
</evidence>
<dbReference type="SUPFAM" id="SSF55797">
    <property type="entry name" value="PR-1-like"/>
    <property type="match status" value="1"/>
</dbReference>
<dbReference type="Proteomes" id="UP000311919">
    <property type="component" value="Unassembled WGS sequence"/>
</dbReference>
<dbReference type="InterPro" id="IPR035940">
    <property type="entry name" value="CAP_sf"/>
</dbReference>
<dbReference type="InterPro" id="IPR014044">
    <property type="entry name" value="CAP_dom"/>
</dbReference>
<accession>A0A4Z2DE32</accession>